<dbReference type="SMART" id="SM00387">
    <property type="entry name" value="HATPase_c"/>
    <property type="match status" value="1"/>
</dbReference>
<comment type="subcellular location">
    <subcellularLocation>
        <location evidence="1">Mitochondrion</location>
    </subcellularLocation>
</comment>
<evidence type="ECO:0000256" key="4">
    <source>
        <dbReference type="SAM" id="SignalP"/>
    </source>
</evidence>
<sequence length="953" mass="109008">MKRASFVGICFSVLAIQSSYCQLSDRSQEEYNEELTLRDLPDGKLLAHFEFTTKVKANTYPNAPLLDYGLYPKAIGEILQSYNVREMHLTFTQGRWNYEEWGYPPTLSAGTGVELWAWMKDSSNVDHHWKSLTNTLSGLFCASLNFIDETLTTEPRLSFRTDQKDQQLRYGSLPHESVCTENLTPWIKLLPCKAKSGIAMLLNPHRIYNSNFHSMAIHAKSICIDDACTHRELELKQTVTSVMDPVRDTSRRDWSLEAVFDRQLKNACPLAKESRVLVDLTNAGDDYELKPMTTVGDNKVAVYNLSKSQEALDIRMSWNENSFQYPLEPVQPMIYAERYFTGYGQERGGLRITIHNRNQLSAMPVIYYDSVPWFLKLYLHTLKVEIIGNSSADDIIQQMYYQPAIDRGRPTMLECELLLPADSVVTLSMDFEKVFLKYTEHRPDANRGFDVGSAVLTAWIPTNEKGLILYGEPQRIYTDTLLVSLPTPDFSMPYNVITLTCTVIALFFGSVFNLLIRNFTVVQEFHHHINPNMGDKTGQKPSQGTLFKASQFLHEELPIRLAHRVKELEELPQNLSHMPSIIKVKNWYAQSFQDLVELQTPQISSSMREQLISKTSDHHLPHSVPNPSLVNMIRPKNVLQSSVPIAHRYYNNIDQVDCSPEIIDYTSSFVKTIEKVKKRHDPVVTTIAQGILEYKEHLNSPIIDTEVQRFLDRFYMSRIGIRMLIGQHVALYRGPSRKDYVGVICTKTKLRDVAMDAVANAKFICEEHYGLFKAPEVHMFCPGDIEFMYVPSHLNHMLFELLKNSLRAVVERYGSDYEDEYPPIKLVIAHGKEDITIKISDEGGGLPRSGIPLVWTYMYTTAQAQELEPEFSQSDFKAPMAGFGYGLPISRLYARYFGGDLKLISMEGYGTDVYLHLNRLSNSDEPLIYHHEEDFIVDKELTQCEEKIEAISG</sequence>
<dbReference type="Gene3D" id="1.20.140.20">
    <property type="entry name" value="Alpha-ketoacid/pyruvate dehydrogenase kinase, N-terminal domain"/>
    <property type="match status" value="1"/>
</dbReference>
<dbReference type="InterPro" id="IPR007245">
    <property type="entry name" value="PIG-T"/>
</dbReference>
<keyword evidence="3" id="KW-0496">Mitochondrion</keyword>
<dbReference type="GO" id="GO:0042765">
    <property type="term" value="C:GPI-anchor transamidase complex"/>
    <property type="evidence" value="ECO:0007669"/>
    <property type="project" value="InterPro"/>
</dbReference>
<dbReference type="CDD" id="cd16929">
    <property type="entry name" value="HATPase_PDK-like"/>
    <property type="match status" value="1"/>
</dbReference>
<accession>A0A8H7V7T0</accession>
<dbReference type="SUPFAM" id="SSF69012">
    <property type="entry name" value="alpha-ketoacid dehydrogenase kinase, N-terminal domain"/>
    <property type="match status" value="1"/>
</dbReference>
<evidence type="ECO:0000259" key="5">
    <source>
        <dbReference type="PROSITE" id="PS50109"/>
    </source>
</evidence>
<dbReference type="GO" id="GO:0016255">
    <property type="term" value="P:attachment of GPI anchor to protein"/>
    <property type="evidence" value="ECO:0007669"/>
    <property type="project" value="InterPro"/>
</dbReference>
<dbReference type="EMBL" id="JAEPRD010000030">
    <property type="protein sequence ID" value="KAG2206543.1"/>
    <property type="molecule type" value="Genomic_DNA"/>
</dbReference>
<reference evidence="6" key="1">
    <citation type="submission" date="2020-12" db="EMBL/GenBank/DDBJ databases">
        <title>Metabolic potential, ecology and presence of endohyphal bacteria is reflected in genomic diversity of Mucoromycotina.</title>
        <authorList>
            <person name="Muszewska A."/>
            <person name="Okrasinska A."/>
            <person name="Steczkiewicz K."/>
            <person name="Drgas O."/>
            <person name="Orlowska M."/>
            <person name="Perlinska-Lenart U."/>
            <person name="Aleksandrzak-Piekarczyk T."/>
            <person name="Szatraj K."/>
            <person name="Zielenkiewicz U."/>
            <person name="Pilsyk S."/>
            <person name="Malc E."/>
            <person name="Mieczkowski P."/>
            <person name="Kruszewska J.S."/>
            <person name="Biernat P."/>
            <person name="Pawlowska J."/>
        </authorList>
    </citation>
    <scope>NUCLEOTIDE SEQUENCE</scope>
    <source>
        <strain evidence="6">WA0000017839</strain>
    </source>
</reference>
<evidence type="ECO:0000256" key="3">
    <source>
        <dbReference type="ARBA" id="ARBA00023128"/>
    </source>
</evidence>
<dbReference type="InterPro" id="IPR036784">
    <property type="entry name" value="AK/P_DHK_N_sf"/>
</dbReference>
<dbReference type="OrthoDB" id="331263at2759"/>
<comment type="caution">
    <text evidence="6">The sequence shown here is derived from an EMBL/GenBank/DDBJ whole genome shotgun (WGS) entry which is preliminary data.</text>
</comment>
<feature type="chain" id="PRO_5034525845" description="Histidine kinase domain-containing protein" evidence="4">
    <location>
        <begin position="22"/>
        <end position="953"/>
    </location>
</feature>
<dbReference type="AlphaFoldDB" id="A0A8H7V7T0"/>
<gene>
    <name evidence="6" type="ORF">INT47_008560</name>
</gene>
<comment type="similarity">
    <text evidence="2">Belongs to the PDK/BCKDK protein kinase family.</text>
</comment>
<dbReference type="PANTHER" id="PTHR12959:SF11">
    <property type="entry name" value="GPI TRANSAMIDASE COMPONENT PIG-T"/>
    <property type="match status" value="1"/>
</dbReference>
<evidence type="ECO:0000256" key="2">
    <source>
        <dbReference type="ARBA" id="ARBA00006155"/>
    </source>
</evidence>
<keyword evidence="4" id="KW-0732">Signal</keyword>
<protein>
    <recommendedName>
        <fullName evidence="5">Histidine kinase domain-containing protein</fullName>
    </recommendedName>
</protein>
<dbReference type="PROSITE" id="PS50109">
    <property type="entry name" value="HIS_KIN"/>
    <property type="match status" value="1"/>
</dbReference>
<dbReference type="SUPFAM" id="SSF55874">
    <property type="entry name" value="ATPase domain of HSP90 chaperone/DNA topoisomerase II/histidine kinase"/>
    <property type="match status" value="1"/>
</dbReference>
<dbReference type="Pfam" id="PF10436">
    <property type="entry name" value="BCDHK_Adom3"/>
    <property type="match status" value="1"/>
</dbReference>
<dbReference type="Pfam" id="PF04113">
    <property type="entry name" value="Gpi16"/>
    <property type="match status" value="1"/>
</dbReference>
<dbReference type="InterPro" id="IPR005467">
    <property type="entry name" value="His_kinase_dom"/>
</dbReference>
<dbReference type="Proteomes" id="UP000603453">
    <property type="component" value="Unassembled WGS sequence"/>
</dbReference>
<dbReference type="Pfam" id="PF02518">
    <property type="entry name" value="HATPase_c"/>
    <property type="match status" value="1"/>
</dbReference>
<dbReference type="InterPro" id="IPR018955">
    <property type="entry name" value="BCDHK/PDK_N"/>
</dbReference>
<evidence type="ECO:0000313" key="6">
    <source>
        <dbReference type="EMBL" id="KAG2206543.1"/>
    </source>
</evidence>
<dbReference type="InterPro" id="IPR003594">
    <property type="entry name" value="HATPase_dom"/>
</dbReference>
<feature type="domain" description="Histidine kinase" evidence="5">
    <location>
        <begin position="791"/>
        <end position="921"/>
    </location>
</feature>
<evidence type="ECO:0000256" key="1">
    <source>
        <dbReference type="ARBA" id="ARBA00004173"/>
    </source>
</evidence>
<organism evidence="6 7">
    <name type="scientific">Mucor saturninus</name>
    <dbReference type="NCBI Taxonomy" id="64648"/>
    <lineage>
        <taxon>Eukaryota</taxon>
        <taxon>Fungi</taxon>
        <taxon>Fungi incertae sedis</taxon>
        <taxon>Mucoromycota</taxon>
        <taxon>Mucoromycotina</taxon>
        <taxon>Mucoromycetes</taxon>
        <taxon>Mucorales</taxon>
        <taxon>Mucorineae</taxon>
        <taxon>Mucoraceae</taxon>
        <taxon>Mucor</taxon>
    </lineage>
</organism>
<proteinExistence type="inferred from homology"/>
<keyword evidence="7" id="KW-1185">Reference proteome</keyword>
<name>A0A8H7V7T0_9FUNG</name>
<evidence type="ECO:0000313" key="7">
    <source>
        <dbReference type="Proteomes" id="UP000603453"/>
    </source>
</evidence>
<dbReference type="Gene3D" id="3.30.565.10">
    <property type="entry name" value="Histidine kinase-like ATPase, C-terminal domain"/>
    <property type="match status" value="1"/>
</dbReference>
<dbReference type="InterPro" id="IPR036890">
    <property type="entry name" value="HATPase_C_sf"/>
</dbReference>
<dbReference type="GO" id="GO:0005739">
    <property type="term" value="C:mitochondrion"/>
    <property type="evidence" value="ECO:0007669"/>
    <property type="project" value="UniProtKB-SubCell"/>
</dbReference>
<dbReference type="PANTHER" id="PTHR12959">
    <property type="entry name" value="GPI TRANSAMIDASE COMPONENT PIG-T-RELATED"/>
    <property type="match status" value="1"/>
</dbReference>
<feature type="signal peptide" evidence="4">
    <location>
        <begin position="1"/>
        <end position="21"/>
    </location>
</feature>